<sequence>MTHPVDDLVAELRPDEYTGAAYQRRREADLARAFATPRRAPRWTDRFATPYRRTGLALAGGALAMAVAATVTLSATMSATAGGAGQLGGQDARPGVTSSISTAADDARNAPSPIRLEPRAFLLAGAETVLREQPADGRYRYERTRTFEPVDRYGALVAHTDESWYDGRGGRTSSNQDVEVVFDSAGDKARWQAAGSPSLWSGKPSTDDFSKISLSWSIGRKSLTMNQLHMLPETAAGLEKWLRQAHTGGSFPDFVFGAARYLLSSPASAETRAAALRVLADQPGLTLSENVADRLGRTGVAIDSPDGAARLIVDRSGSTLLAYVQLVTERPVREPGPREVRILHAAGYQAAYEAMGWTREVGTRP</sequence>
<name>A0ABV3GMX4_MICGL</name>
<comment type="caution">
    <text evidence="2">The sequence shown here is derived from an EMBL/GenBank/DDBJ whole genome shotgun (WGS) entry which is preliminary data.</text>
</comment>
<proteinExistence type="predicted"/>
<gene>
    <name evidence="2" type="ORF">AB0I59_30420</name>
</gene>
<evidence type="ECO:0000313" key="3">
    <source>
        <dbReference type="Proteomes" id="UP001551675"/>
    </source>
</evidence>
<dbReference type="Proteomes" id="UP001551675">
    <property type="component" value="Unassembled WGS sequence"/>
</dbReference>
<evidence type="ECO:0008006" key="4">
    <source>
        <dbReference type="Google" id="ProtNLM"/>
    </source>
</evidence>
<dbReference type="EMBL" id="JBFALK010000019">
    <property type="protein sequence ID" value="MEV0972941.1"/>
    <property type="molecule type" value="Genomic_DNA"/>
</dbReference>
<protein>
    <recommendedName>
        <fullName evidence="4">CU044_5270 family protein</fullName>
    </recommendedName>
</protein>
<evidence type="ECO:0000256" key="1">
    <source>
        <dbReference type="SAM" id="MobiDB-lite"/>
    </source>
</evidence>
<keyword evidence="3" id="KW-1185">Reference proteome</keyword>
<evidence type="ECO:0000313" key="2">
    <source>
        <dbReference type="EMBL" id="MEV0972941.1"/>
    </source>
</evidence>
<reference evidence="2 3" key="1">
    <citation type="submission" date="2024-06" db="EMBL/GenBank/DDBJ databases">
        <title>The Natural Products Discovery Center: Release of the First 8490 Sequenced Strains for Exploring Actinobacteria Biosynthetic Diversity.</title>
        <authorList>
            <person name="Kalkreuter E."/>
            <person name="Kautsar S.A."/>
            <person name="Yang D."/>
            <person name="Bader C.D."/>
            <person name="Teijaro C.N."/>
            <person name="Fluegel L."/>
            <person name="Davis C.M."/>
            <person name="Simpson J.R."/>
            <person name="Lauterbach L."/>
            <person name="Steele A.D."/>
            <person name="Gui C."/>
            <person name="Meng S."/>
            <person name="Li G."/>
            <person name="Viehrig K."/>
            <person name="Ye F."/>
            <person name="Su P."/>
            <person name="Kiefer A.F."/>
            <person name="Nichols A."/>
            <person name="Cepeda A.J."/>
            <person name="Yan W."/>
            <person name="Fan B."/>
            <person name="Jiang Y."/>
            <person name="Adhikari A."/>
            <person name="Zheng C.-J."/>
            <person name="Schuster L."/>
            <person name="Cowan T.M."/>
            <person name="Smanski M.J."/>
            <person name="Chevrette M.G."/>
            <person name="De Carvalho L.P.S."/>
            <person name="Shen B."/>
        </authorList>
    </citation>
    <scope>NUCLEOTIDE SEQUENCE [LARGE SCALE GENOMIC DNA]</scope>
    <source>
        <strain evidence="2 3">NPDC050100</strain>
    </source>
</reference>
<dbReference type="RefSeq" id="WP_358138368.1">
    <property type="nucleotide sequence ID" value="NZ_JBFALK010000019.1"/>
</dbReference>
<organism evidence="2 3">
    <name type="scientific">Microtetraspora glauca</name>
    <dbReference type="NCBI Taxonomy" id="1996"/>
    <lineage>
        <taxon>Bacteria</taxon>
        <taxon>Bacillati</taxon>
        <taxon>Actinomycetota</taxon>
        <taxon>Actinomycetes</taxon>
        <taxon>Streptosporangiales</taxon>
        <taxon>Streptosporangiaceae</taxon>
        <taxon>Microtetraspora</taxon>
    </lineage>
</organism>
<accession>A0ABV3GMX4</accession>
<feature type="region of interest" description="Disordered" evidence="1">
    <location>
        <begin position="83"/>
        <end position="111"/>
    </location>
</feature>